<protein>
    <submittedName>
        <fullName evidence="1">Uncharacterized protein</fullName>
    </submittedName>
</protein>
<gene>
    <name evidence="1" type="ORF">A2U01_0010755</name>
</gene>
<dbReference type="AlphaFoldDB" id="A0A392MRH8"/>
<evidence type="ECO:0000313" key="2">
    <source>
        <dbReference type="Proteomes" id="UP000265520"/>
    </source>
</evidence>
<accession>A0A392MRH8</accession>
<keyword evidence="2" id="KW-1185">Reference proteome</keyword>
<comment type="caution">
    <text evidence="1">The sequence shown here is derived from an EMBL/GenBank/DDBJ whole genome shotgun (WGS) entry which is preliminary data.</text>
</comment>
<proteinExistence type="predicted"/>
<dbReference type="EMBL" id="LXQA010017047">
    <property type="protein sequence ID" value="MCH89852.1"/>
    <property type="molecule type" value="Genomic_DNA"/>
</dbReference>
<name>A0A392MRH8_9FABA</name>
<reference evidence="1 2" key="1">
    <citation type="journal article" date="2018" name="Front. Plant Sci.">
        <title>Red Clover (Trifolium pratense) and Zigzag Clover (T. medium) - A Picture of Genomic Similarities and Differences.</title>
        <authorList>
            <person name="Dluhosova J."/>
            <person name="Istvanek J."/>
            <person name="Nedelnik J."/>
            <person name="Repkova J."/>
        </authorList>
    </citation>
    <scope>NUCLEOTIDE SEQUENCE [LARGE SCALE GENOMIC DNA]</scope>
    <source>
        <strain evidence="2">cv. 10/8</strain>
        <tissue evidence="1">Leaf</tissue>
    </source>
</reference>
<sequence>MPVTALSCSKDAWSVGRVIIGVVLRGDAWTVGSMRPFIFYAIGLEPFDNFDHNRWIQSTGVMEQGVSLGDAGAGSTKGVINRRWRDRLQSFNLCIFFHSPFSVLSICSNQAWDFVGFDYLLEVAD</sequence>
<evidence type="ECO:0000313" key="1">
    <source>
        <dbReference type="EMBL" id="MCH89852.1"/>
    </source>
</evidence>
<organism evidence="1 2">
    <name type="scientific">Trifolium medium</name>
    <dbReference type="NCBI Taxonomy" id="97028"/>
    <lineage>
        <taxon>Eukaryota</taxon>
        <taxon>Viridiplantae</taxon>
        <taxon>Streptophyta</taxon>
        <taxon>Embryophyta</taxon>
        <taxon>Tracheophyta</taxon>
        <taxon>Spermatophyta</taxon>
        <taxon>Magnoliopsida</taxon>
        <taxon>eudicotyledons</taxon>
        <taxon>Gunneridae</taxon>
        <taxon>Pentapetalae</taxon>
        <taxon>rosids</taxon>
        <taxon>fabids</taxon>
        <taxon>Fabales</taxon>
        <taxon>Fabaceae</taxon>
        <taxon>Papilionoideae</taxon>
        <taxon>50 kb inversion clade</taxon>
        <taxon>NPAAA clade</taxon>
        <taxon>Hologalegina</taxon>
        <taxon>IRL clade</taxon>
        <taxon>Trifolieae</taxon>
        <taxon>Trifolium</taxon>
    </lineage>
</organism>
<dbReference type="Proteomes" id="UP000265520">
    <property type="component" value="Unassembled WGS sequence"/>
</dbReference>